<evidence type="ECO:0000256" key="13">
    <source>
        <dbReference type="HAMAP-Rule" id="MF_00409"/>
    </source>
</evidence>
<dbReference type="RefSeq" id="WP_270162644.1">
    <property type="nucleotide sequence ID" value="NZ_CP089391.1"/>
</dbReference>
<gene>
    <name evidence="13 14" type="primary">lpxK</name>
    <name evidence="14" type="ORF">I3J27_30880</name>
</gene>
<dbReference type="NCBIfam" id="TIGR00682">
    <property type="entry name" value="lpxK"/>
    <property type="match status" value="1"/>
</dbReference>
<dbReference type="Pfam" id="PF02606">
    <property type="entry name" value="LpxK"/>
    <property type="match status" value="1"/>
</dbReference>
<keyword evidence="5 13" id="KW-0444">Lipid biosynthesis</keyword>
<evidence type="ECO:0000256" key="3">
    <source>
        <dbReference type="ARBA" id="ARBA00012071"/>
    </source>
</evidence>
<proteinExistence type="inferred from homology"/>
<evidence type="ECO:0000256" key="1">
    <source>
        <dbReference type="ARBA" id="ARBA00002274"/>
    </source>
</evidence>
<evidence type="ECO:0000256" key="7">
    <source>
        <dbReference type="ARBA" id="ARBA00022679"/>
    </source>
</evidence>
<dbReference type="PANTHER" id="PTHR42724:SF1">
    <property type="entry name" value="TETRAACYLDISACCHARIDE 4'-KINASE, MITOCHONDRIAL-RELATED"/>
    <property type="match status" value="1"/>
</dbReference>
<protein>
    <recommendedName>
        <fullName evidence="4 13">Tetraacyldisaccharide 4'-kinase</fullName>
        <ecNumber evidence="3 13">2.7.1.130</ecNumber>
    </recommendedName>
    <alternativeName>
        <fullName evidence="12 13">Lipid A 4'-kinase</fullName>
    </alternativeName>
</protein>
<keyword evidence="9 13" id="KW-0418">Kinase</keyword>
<evidence type="ECO:0000256" key="2">
    <source>
        <dbReference type="ARBA" id="ARBA00004870"/>
    </source>
</evidence>
<dbReference type="SUPFAM" id="SSF52540">
    <property type="entry name" value="P-loop containing nucleoside triphosphate hydrolases"/>
    <property type="match status" value="1"/>
</dbReference>
<comment type="similarity">
    <text evidence="13">Belongs to the LpxK family.</text>
</comment>
<reference evidence="14" key="1">
    <citation type="submission" date="2021-12" db="EMBL/GenBank/DDBJ databases">
        <title>Bradyrhizobium xenonodulans sp. nov.</title>
        <authorList>
            <person name="Claassens R."/>
            <person name="Venter S.N."/>
            <person name="Beukes C.W."/>
            <person name="Stepkowski T."/>
            <person name="Steenkamp E.T."/>
        </authorList>
    </citation>
    <scope>NUCLEOTIDE SEQUENCE</scope>
    <source>
        <strain evidence="14">14AB</strain>
    </source>
</reference>
<evidence type="ECO:0000313" key="14">
    <source>
        <dbReference type="EMBL" id="WBL77382.1"/>
    </source>
</evidence>
<dbReference type="PANTHER" id="PTHR42724">
    <property type="entry name" value="TETRAACYLDISACCHARIDE 4'-KINASE"/>
    <property type="match status" value="1"/>
</dbReference>
<feature type="binding site" evidence="13">
    <location>
        <begin position="51"/>
        <end position="58"/>
    </location>
    <ligand>
        <name>ATP</name>
        <dbReference type="ChEBI" id="CHEBI:30616"/>
    </ligand>
</feature>
<organism evidence="14 15">
    <name type="scientific">Bradyrhizobium xenonodulans</name>
    <dbReference type="NCBI Taxonomy" id="2736875"/>
    <lineage>
        <taxon>Bacteria</taxon>
        <taxon>Pseudomonadati</taxon>
        <taxon>Pseudomonadota</taxon>
        <taxon>Alphaproteobacteria</taxon>
        <taxon>Hyphomicrobiales</taxon>
        <taxon>Nitrobacteraceae</taxon>
        <taxon>Bradyrhizobium</taxon>
    </lineage>
</organism>
<keyword evidence="15" id="KW-1185">Reference proteome</keyword>
<dbReference type="InterPro" id="IPR027417">
    <property type="entry name" value="P-loop_NTPase"/>
</dbReference>
<dbReference type="HAMAP" id="MF_00409">
    <property type="entry name" value="LpxK"/>
    <property type="match status" value="1"/>
</dbReference>
<comment type="catalytic activity">
    <reaction evidence="13">
        <text>a lipid A disaccharide + ATP = a lipid IVA + ADP + H(+)</text>
        <dbReference type="Rhea" id="RHEA:67840"/>
        <dbReference type="ChEBI" id="CHEBI:15378"/>
        <dbReference type="ChEBI" id="CHEBI:30616"/>
        <dbReference type="ChEBI" id="CHEBI:176343"/>
        <dbReference type="ChEBI" id="CHEBI:176425"/>
        <dbReference type="ChEBI" id="CHEBI:456216"/>
        <dbReference type="EC" id="2.7.1.130"/>
    </reaction>
</comment>
<evidence type="ECO:0000256" key="9">
    <source>
        <dbReference type="ARBA" id="ARBA00022777"/>
    </source>
</evidence>
<dbReference type="Proteomes" id="UP001179614">
    <property type="component" value="Chromosome"/>
</dbReference>
<evidence type="ECO:0000256" key="11">
    <source>
        <dbReference type="ARBA" id="ARBA00023098"/>
    </source>
</evidence>
<sequence>MREPAFWYRPRSFKSHALRPLGALYGAITERRMLRKGFDAGIPVICVGNYHVGGAGKTPTVLALTKLLRELGETPVVLSRGYGGRLKGPVMVDRMRHTAADIGDEPLMMVRDVPVTVARDRLEGVALAKSQGATVILMDDGFQNPRLLKDTSLIVIDSERGLGNGKVFPAGPLRSPLKGQLARTDALVVIGEGHAADGVAAALAARNKPELRARLKPDAASLAQLIGKKVFAFAGIGDPERFFRTLRASGIEVARTRPFADHHMFSHDEIAALVAEAQREQLTLVTTEKDLARLRGRDDVPDSIVPFAVQLEFDDPAALRQLISDHLYKARERRFSGR</sequence>
<evidence type="ECO:0000256" key="4">
    <source>
        <dbReference type="ARBA" id="ARBA00016436"/>
    </source>
</evidence>
<evidence type="ECO:0000256" key="8">
    <source>
        <dbReference type="ARBA" id="ARBA00022741"/>
    </source>
</evidence>
<name>A0ABY7MJ57_9BRAD</name>
<comment type="function">
    <text evidence="1 13">Transfers the gamma-phosphate of ATP to the 4'-position of a tetraacyldisaccharide 1-phosphate intermediate (termed DS-1-P) to form tetraacyldisaccharide 1,4'-bis-phosphate (lipid IVA).</text>
</comment>
<accession>A0ABY7MJ57</accession>
<dbReference type="InterPro" id="IPR003758">
    <property type="entry name" value="LpxK"/>
</dbReference>
<keyword evidence="10 13" id="KW-0067">ATP-binding</keyword>
<evidence type="ECO:0000256" key="12">
    <source>
        <dbReference type="ARBA" id="ARBA00029757"/>
    </source>
</evidence>
<keyword evidence="6 13" id="KW-0441">Lipid A biosynthesis</keyword>
<evidence type="ECO:0000256" key="10">
    <source>
        <dbReference type="ARBA" id="ARBA00022840"/>
    </source>
</evidence>
<keyword evidence="7 13" id="KW-0808">Transferase</keyword>
<comment type="pathway">
    <text evidence="2 13">Glycolipid biosynthesis; lipid IV(A) biosynthesis; lipid IV(A) from (3R)-3-hydroxytetradecanoyl-[acyl-carrier-protein] and UDP-N-acetyl-alpha-D-glucosamine: step 6/6.</text>
</comment>
<keyword evidence="11 13" id="KW-0443">Lipid metabolism</keyword>
<evidence type="ECO:0000256" key="5">
    <source>
        <dbReference type="ARBA" id="ARBA00022516"/>
    </source>
</evidence>
<evidence type="ECO:0000256" key="6">
    <source>
        <dbReference type="ARBA" id="ARBA00022556"/>
    </source>
</evidence>
<dbReference type="EMBL" id="CP089391">
    <property type="protein sequence ID" value="WBL77382.1"/>
    <property type="molecule type" value="Genomic_DNA"/>
</dbReference>
<dbReference type="EC" id="2.7.1.130" evidence="3 13"/>
<keyword evidence="8 13" id="KW-0547">Nucleotide-binding</keyword>
<evidence type="ECO:0000313" key="15">
    <source>
        <dbReference type="Proteomes" id="UP001179614"/>
    </source>
</evidence>
<dbReference type="GO" id="GO:0009029">
    <property type="term" value="F:lipid-A 4'-kinase activity"/>
    <property type="evidence" value="ECO:0007669"/>
    <property type="project" value="UniProtKB-EC"/>
</dbReference>